<dbReference type="Gene3D" id="3.40.50.1000">
    <property type="entry name" value="HAD superfamily/HAD-like"/>
    <property type="match status" value="2"/>
</dbReference>
<dbReference type="EC" id="7.2.2.-" evidence="12"/>
<evidence type="ECO:0000259" key="13">
    <source>
        <dbReference type="SMART" id="SM00831"/>
    </source>
</evidence>
<keyword evidence="15" id="KW-1185">Reference proteome</keyword>
<dbReference type="NCBIfam" id="TIGR01494">
    <property type="entry name" value="ATPase_P-type"/>
    <property type="match status" value="1"/>
</dbReference>
<dbReference type="NCBIfam" id="TIGR01657">
    <property type="entry name" value="P-ATPase-V"/>
    <property type="match status" value="1"/>
</dbReference>
<dbReference type="InterPro" id="IPR023299">
    <property type="entry name" value="ATPase_P-typ_cyto_dom_N"/>
</dbReference>
<keyword evidence="3 12" id="KW-0812">Transmembrane</keyword>
<dbReference type="InterPro" id="IPR001757">
    <property type="entry name" value="P_typ_ATPase"/>
</dbReference>
<organism evidence="14 15">
    <name type="scientific">Eleutherodactylus coqui</name>
    <name type="common">Puerto Rican coqui</name>
    <dbReference type="NCBI Taxonomy" id="57060"/>
    <lineage>
        <taxon>Eukaryota</taxon>
        <taxon>Metazoa</taxon>
        <taxon>Chordata</taxon>
        <taxon>Craniata</taxon>
        <taxon>Vertebrata</taxon>
        <taxon>Euteleostomi</taxon>
        <taxon>Amphibia</taxon>
        <taxon>Batrachia</taxon>
        <taxon>Anura</taxon>
        <taxon>Neobatrachia</taxon>
        <taxon>Hyloidea</taxon>
        <taxon>Eleutherodactylidae</taxon>
        <taxon>Eleutherodactylinae</taxon>
        <taxon>Eleutherodactylus</taxon>
        <taxon>Eleutherodactylus</taxon>
    </lineage>
</organism>
<dbReference type="SUPFAM" id="SSF81660">
    <property type="entry name" value="Metal cation-transporting ATPase, ATP-binding domain N"/>
    <property type="match status" value="1"/>
</dbReference>
<dbReference type="EMBL" id="WNTK01000001">
    <property type="protein sequence ID" value="KAG9493959.1"/>
    <property type="molecule type" value="Genomic_DNA"/>
</dbReference>
<dbReference type="GO" id="GO:0046872">
    <property type="term" value="F:metal ion binding"/>
    <property type="evidence" value="ECO:0007669"/>
    <property type="project" value="UniProtKB-UniRule"/>
</dbReference>
<feature type="transmembrane region" description="Helical" evidence="12">
    <location>
        <begin position="435"/>
        <end position="458"/>
    </location>
</feature>
<keyword evidence="9 12" id="KW-1133">Transmembrane helix</keyword>
<evidence type="ECO:0000256" key="1">
    <source>
        <dbReference type="ARBA" id="ARBA00004141"/>
    </source>
</evidence>
<feature type="transmembrane region" description="Helical" evidence="12">
    <location>
        <begin position="994"/>
        <end position="1011"/>
    </location>
</feature>
<feature type="transmembrane region" description="Helical" evidence="12">
    <location>
        <begin position="1023"/>
        <end position="1043"/>
    </location>
</feature>
<dbReference type="SMART" id="SM00831">
    <property type="entry name" value="Cation_ATPase_N"/>
    <property type="match status" value="1"/>
</dbReference>
<keyword evidence="5 12" id="KW-0547">Nucleotide-binding</keyword>
<dbReference type="Pfam" id="PF00122">
    <property type="entry name" value="E1-E2_ATPase"/>
    <property type="match status" value="1"/>
</dbReference>
<feature type="non-terminal residue" evidence="14">
    <location>
        <position position="1"/>
    </location>
</feature>
<comment type="similarity">
    <text evidence="2 12">Belongs to the cation transport ATPase (P-type) (TC 3.A.3) family. Type V subfamily.</text>
</comment>
<dbReference type="FunFam" id="1.20.1110.10:FF:000023">
    <property type="entry name" value="Cation-transporting ATPase"/>
    <property type="match status" value="1"/>
</dbReference>
<evidence type="ECO:0000313" key="14">
    <source>
        <dbReference type="EMBL" id="KAG9493959.1"/>
    </source>
</evidence>
<dbReference type="InterPro" id="IPR023214">
    <property type="entry name" value="HAD_sf"/>
</dbReference>
<dbReference type="SUPFAM" id="SSF81665">
    <property type="entry name" value="Calcium ATPase, transmembrane domain M"/>
    <property type="match status" value="1"/>
</dbReference>
<feature type="transmembrane region" description="Helical" evidence="12">
    <location>
        <begin position="215"/>
        <end position="242"/>
    </location>
</feature>
<dbReference type="InterPro" id="IPR044492">
    <property type="entry name" value="P_typ_ATPase_HD_dom"/>
</dbReference>
<dbReference type="CDD" id="cd07542">
    <property type="entry name" value="P-type_ATPase_cation"/>
    <property type="match status" value="1"/>
</dbReference>
<gene>
    <name evidence="14" type="ORF">GDO78_001694</name>
</gene>
<proteinExistence type="inferred from homology"/>
<dbReference type="SUPFAM" id="SSF56784">
    <property type="entry name" value="HAD-like"/>
    <property type="match status" value="1"/>
</dbReference>
<dbReference type="InterPro" id="IPR018303">
    <property type="entry name" value="ATPase_P-typ_P_site"/>
</dbReference>
<dbReference type="Proteomes" id="UP000770717">
    <property type="component" value="Unassembled WGS sequence"/>
</dbReference>
<dbReference type="InterPro" id="IPR059000">
    <property type="entry name" value="ATPase_P-type_domA"/>
</dbReference>
<dbReference type="InterPro" id="IPR036412">
    <property type="entry name" value="HAD-like_sf"/>
</dbReference>
<feature type="transmembrane region" description="Helical" evidence="12">
    <location>
        <begin position="399"/>
        <end position="423"/>
    </location>
</feature>
<comment type="catalytic activity">
    <reaction evidence="11 12">
        <text>ATP + H2O = ADP + phosphate + H(+)</text>
        <dbReference type="Rhea" id="RHEA:13065"/>
        <dbReference type="ChEBI" id="CHEBI:15377"/>
        <dbReference type="ChEBI" id="CHEBI:15378"/>
        <dbReference type="ChEBI" id="CHEBI:30616"/>
        <dbReference type="ChEBI" id="CHEBI:43474"/>
        <dbReference type="ChEBI" id="CHEBI:456216"/>
    </reaction>
</comment>
<feature type="domain" description="Cation-transporting P-type ATPase N-terminal" evidence="13">
    <location>
        <begin position="150"/>
        <end position="223"/>
    </location>
</feature>
<dbReference type="FunFam" id="2.70.150.10:FF:000060">
    <property type="entry name" value="Cation-transporting ATPase"/>
    <property type="match status" value="1"/>
</dbReference>
<evidence type="ECO:0000256" key="11">
    <source>
        <dbReference type="ARBA" id="ARBA00049360"/>
    </source>
</evidence>
<keyword evidence="7 12" id="KW-0460">Magnesium</keyword>
<feature type="transmembrane region" description="Helical" evidence="12">
    <location>
        <begin position="1059"/>
        <end position="1079"/>
    </location>
</feature>
<dbReference type="Pfam" id="PF12409">
    <property type="entry name" value="P5-ATPase"/>
    <property type="match status" value="1"/>
</dbReference>
<dbReference type="InterPro" id="IPR004014">
    <property type="entry name" value="ATPase_P-typ_cation-transptr_N"/>
</dbReference>
<evidence type="ECO:0000256" key="3">
    <source>
        <dbReference type="ARBA" id="ARBA00022692"/>
    </source>
</evidence>
<dbReference type="InterPro" id="IPR008250">
    <property type="entry name" value="ATPase_P-typ_transduc_dom_A_sf"/>
</dbReference>
<dbReference type="SFLD" id="SFLDF00027">
    <property type="entry name" value="p-type_atpase"/>
    <property type="match status" value="1"/>
</dbReference>
<evidence type="ECO:0000256" key="5">
    <source>
        <dbReference type="ARBA" id="ARBA00022741"/>
    </source>
</evidence>
<name>A0A8J6FUK7_ELECQ</name>
<dbReference type="PANTHER" id="PTHR45630">
    <property type="entry name" value="CATION-TRANSPORTING ATPASE-RELATED"/>
    <property type="match status" value="1"/>
</dbReference>
<comment type="caution">
    <text evidence="14">The sequence shown here is derived from an EMBL/GenBank/DDBJ whole genome shotgun (WGS) entry which is preliminary data.</text>
</comment>
<feature type="transmembrane region" description="Helical" evidence="12">
    <location>
        <begin position="930"/>
        <end position="952"/>
    </location>
</feature>
<keyword evidence="10 12" id="KW-0472">Membrane</keyword>
<dbReference type="SUPFAM" id="SSF81653">
    <property type="entry name" value="Calcium ATPase, transduction domain A"/>
    <property type="match status" value="1"/>
</dbReference>
<dbReference type="SFLD" id="SFLDS00003">
    <property type="entry name" value="Haloacid_Dehalogenase"/>
    <property type="match status" value="1"/>
</dbReference>
<dbReference type="GO" id="GO:0005524">
    <property type="term" value="F:ATP binding"/>
    <property type="evidence" value="ECO:0007669"/>
    <property type="project" value="UniProtKB-UniRule"/>
</dbReference>
<evidence type="ECO:0000256" key="12">
    <source>
        <dbReference type="RuleBase" id="RU362082"/>
    </source>
</evidence>
<feature type="transmembrane region" description="Helical" evidence="12">
    <location>
        <begin position="890"/>
        <end position="909"/>
    </location>
</feature>
<accession>A0A8J6FUK7</accession>
<feature type="transmembrane region" description="Helical" evidence="12">
    <location>
        <begin position="862"/>
        <end position="884"/>
    </location>
</feature>
<dbReference type="InterPro" id="IPR047819">
    <property type="entry name" value="P5A-ATPase_N"/>
</dbReference>
<reference evidence="14" key="1">
    <citation type="thesis" date="2020" institute="ProQuest LLC" country="789 East Eisenhower Parkway, Ann Arbor, MI, USA">
        <title>Comparative Genomics and Chromosome Evolution.</title>
        <authorList>
            <person name="Mudd A.B."/>
        </authorList>
    </citation>
    <scope>NUCLEOTIDE SEQUENCE</scope>
    <source>
        <strain evidence="14">HN-11 Male</strain>
        <tissue evidence="14">Kidney and liver</tissue>
    </source>
</reference>
<dbReference type="GO" id="GO:0016887">
    <property type="term" value="F:ATP hydrolysis activity"/>
    <property type="evidence" value="ECO:0007669"/>
    <property type="project" value="InterPro"/>
</dbReference>
<dbReference type="GO" id="GO:0019829">
    <property type="term" value="F:ATPase-coupled monoatomic cation transmembrane transporter activity"/>
    <property type="evidence" value="ECO:0007669"/>
    <property type="project" value="UniProtKB-UniRule"/>
</dbReference>
<evidence type="ECO:0000256" key="4">
    <source>
        <dbReference type="ARBA" id="ARBA00022723"/>
    </source>
</evidence>
<dbReference type="GO" id="GO:0006874">
    <property type="term" value="P:intracellular calcium ion homeostasis"/>
    <property type="evidence" value="ECO:0007669"/>
    <property type="project" value="TreeGrafter"/>
</dbReference>
<dbReference type="FunFam" id="3.40.50.1000:FF:000075">
    <property type="entry name" value="Cation-transporting ATPase"/>
    <property type="match status" value="1"/>
</dbReference>
<dbReference type="Gene3D" id="3.40.1110.10">
    <property type="entry name" value="Calcium-transporting ATPase, cytoplasmic domain N"/>
    <property type="match status" value="1"/>
</dbReference>
<keyword evidence="4 12" id="KW-0479">Metal-binding</keyword>
<comment type="subcellular location">
    <subcellularLocation>
        <location evidence="1 12">Membrane</location>
        <topology evidence="1 12">Multi-pass membrane protein</topology>
    </subcellularLocation>
</comment>
<dbReference type="PROSITE" id="PS00154">
    <property type="entry name" value="ATPASE_E1_E2"/>
    <property type="match status" value="1"/>
</dbReference>
<dbReference type="GO" id="GO:0031902">
    <property type="term" value="C:late endosome membrane"/>
    <property type="evidence" value="ECO:0007669"/>
    <property type="project" value="TreeGrafter"/>
</dbReference>
<keyword evidence="8 12" id="KW-1278">Translocase</keyword>
<dbReference type="Gene3D" id="1.20.1110.10">
    <property type="entry name" value="Calcium-transporting ATPase, transmembrane domain"/>
    <property type="match status" value="1"/>
</dbReference>
<dbReference type="GO" id="GO:0015203">
    <property type="term" value="F:polyamine transmembrane transporter activity"/>
    <property type="evidence" value="ECO:0007669"/>
    <property type="project" value="TreeGrafter"/>
</dbReference>
<dbReference type="PANTHER" id="PTHR45630:SF4">
    <property type="entry name" value="CATION-TRANSPORTING ATPASE 13A5-RELATED"/>
    <property type="match status" value="1"/>
</dbReference>
<dbReference type="AlphaFoldDB" id="A0A8J6FUK7"/>
<evidence type="ECO:0000256" key="7">
    <source>
        <dbReference type="ARBA" id="ARBA00022842"/>
    </source>
</evidence>
<dbReference type="GO" id="GO:0015662">
    <property type="term" value="F:P-type ion transporter activity"/>
    <property type="evidence" value="ECO:0007669"/>
    <property type="project" value="InterPro"/>
</dbReference>
<dbReference type="InterPro" id="IPR006544">
    <property type="entry name" value="P-type_TPase_V"/>
</dbReference>
<dbReference type="Pfam" id="PF13246">
    <property type="entry name" value="Cation_ATPase"/>
    <property type="match status" value="1"/>
</dbReference>
<evidence type="ECO:0000256" key="10">
    <source>
        <dbReference type="ARBA" id="ARBA00023136"/>
    </source>
</evidence>
<dbReference type="Gene3D" id="2.70.150.10">
    <property type="entry name" value="Calcium-transporting ATPase, cytoplasmic transduction domain A"/>
    <property type="match status" value="1"/>
</dbReference>
<evidence type="ECO:0000256" key="9">
    <source>
        <dbReference type="ARBA" id="ARBA00022989"/>
    </source>
</evidence>
<keyword evidence="6 12" id="KW-0067">ATP-binding</keyword>
<dbReference type="Pfam" id="PF00690">
    <property type="entry name" value="Cation_ATPase_N"/>
    <property type="match status" value="1"/>
</dbReference>
<dbReference type="PRINTS" id="PR00119">
    <property type="entry name" value="CATATPASE"/>
</dbReference>
<protein>
    <recommendedName>
        <fullName evidence="12">Cation-transporting ATPase</fullName>
        <ecNumber evidence="12">7.2.2.-</ecNumber>
    </recommendedName>
</protein>
<dbReference type="InterPro" id="IPR047821">
    <property type="entry name" value="P5B-type_ATPase"/>
</dbReference>
<dbReference type="SFLD" id="SFLDG00002">
    <property type="entry name" value="C1.7:_P-type_atpase_like"/>
    <property type="match status" value="1"/>
</dbReference>
<evidence type="ECO:0000256" key="2">
    <source>
        <dbReference type="ARBA" id="ARBA00006000"/>
    </source>
</evidence>
<evidence type="ECO:0000313" key="15">
    <source>
        <dbReference type="Proteomes" id="UP000770717"/>
    </source>
</evidence>
<dbReference type="OrthoDB" id="48943at2759"/>
<evidence type="ECO:0000256" key="6">
    <source>
        <dbReference type="ARBA" id="ARBA00022840"/>
    </source>
</evidence>
<sequence>MKSKEQENHRAIINEGQENEMEIFGYRISALWIILCVIGYCISGGILLLLFFWKPEWSVWANCVPSSLEKANVILLRSTDERKKYTRKKVRWLTLDAFAHSFKSGSDCSVVGDQNSILNRAIRRPDLKVKFIRVQKIRYVWDYSLKKFQNIGVLEDNLTCYDIHTKFASGLTSEEQSIRRSICGPNAIEVDVEPIWKLLFKEVLNPFYAFEMCSLALWLAVGFIAYSIAVIIMTLISIIFTVHDLRKESVKLHNLVESNNSIKVTIRQKNSECKEVESRCLVPGDVIVLTGKKLFLPCDAILISGACIVNESMLTGESIPVSKTPLPHNNHTMPWRVHSGEDFKRHVLFCGTEVVQTKSSGQGQVKAVVLRTGFNTAKGDLVRSILYPKPMNFKLYRDAFRFLMVLATVAVIGTIYTVAVFVLQGESPTAVLIKALIIITTAVPPALSAALSTGIMYAQRRLKNKGIFCISPQRINVCGRLNIVCFDKTGTLTEDGLDLWGVLPSYGNCFQEVHNFTSGTTLPWGPLLEALASCHSLAAIDGTIQGDPLDLKMFEATHWGPAEGIAIVHQFPFSSSLQRMSVITQEVGQDKRAVFMKGAPEMVIKFCKEESVPKGFFQELQYYTVKGYRVIGFAYKSLEEKTAADDNFIREDIESDLEFLGLLILENRLKPETKPVLQELSTANIRTVMITGDNLQTAITVARTSSLVPENSNIILVEAEEPSGMSSAKISWHLAEELGRTILEEAQGNYHFAMSGKTYQVVLQHFQSLLPKLLVNGAIFARMSPGQKSSLIEEFQKLDYYVCMCGDGANDCGALKVAHAGISLSEQEASVASPFTSHTPNIQCIPQLIKEGRAALVTSFCVFKYMTLYAMIQFVCLLLLYWQINILSNYQMLVQDVAVTIVVCLTMSLTQAYPILAPYRPPAQLISPPLLLSVIFNILLNMAIQICAFVFVKKQPWYSTTNFSACITNESNFGNGSITDLQQFNEYQNYETTSLWSIATTSCVILAFVFSKGKPFRKPIYTNYIFCTLLPIQLGVCLFVLFADIERIYRGLQLVCTPTIWRIALLILLIIFFLISFTVEESVIENRRLWLFLKRIFKYQSRSKYREIYRALQKDSSWPPVNTK</sequence>
<feature type="transmembrane region" description="Helical" evidence="12">
    <location>
        <begin position="30"/>
        <end position="53"/>
    </location>
</feature>
<evidence type="ECO:0000256" key="8">
    <source>
        <dbReference type="ARBA" id="ARBA00022967"/>
    </source>
</evidence>
<dbReference type="InterPro" id="IPR023298">
    <property type="entry name" value="ATPase_P-typ_TM_dom_sf"/>
</dbReference>